<dbReference type="GO" id="GO:0070497">
    <property type="term" value="F:6-carboxytetrahydropterin synthase activity"/>
    <property type="evidence" value="ECO:0007669"/>
    <property type="project" value="UniProtKB-EC"/>
</dbReference>
<gene>
    <name evidence="11" type="ORF">GCM10010171_63020</name>
</gene>
<keyword evidence="7" id="KW-0862">Zinc</keyword>
<comment type="catalytic activity">
    <reaction evidence="10">
        <text>7,8-dihydroneopterin 3'-triphosphate + H2O = 6-carboxy-5,6,7,8-tetrahydropterin + triphosphate + acetaldehyde + 2 H(+)</text>
        <dbReference type="Rhea" id="RHEA:27966"/>
        <dbReference type="ChEBI" id="CHEBI:15343"/>
        <dbReference type="ChEBI" id="CHEBI:15377"/>
        <dbReference type="ChEBI" id="CHEBI:15378"/>
        <dbReference type="ChEBI" id="CHEBI:18036"/>
        <dbReference type="ChEBI" id="CHEBI:58462"/>
        <dbReference type="ChEBI" id="CHEBI:61032"/>
        <dbReference type="EC" id="4.1.2.50"/>
    </reaction>
</comment>
<protein>
    <recommendedName>
        <fullName evidence="5">6-carboxy-5,6,7,8-tetrahydropterin synthase</fullName>
        <ecNumber evidence="4">4.1.2.50</ecNumber>
    </recommendedName>
    <alternativeName>
        <fullName evidence="9">Queuosine biosynthesis protein QueD</fullName>
    </alternativeName>
</protein>
<evidence type="ECO:0000256" key="10">
    <source>
        <dbReference type="ARBA" id="ARBA00048807"/>
    </source>
</evidence>
<comment type="caution">
    <text evidence="11">The sequence shown here is derived from an EMBL/GenBank/DDBJ whole genome shotgun (WGS) entry which is preliminary data.</text>
</comment>
<proteinExistence type="inferred from homology"/>
<evidence type="ECO:0000256" key="8">
    <source>
        <dbReference type="ARBA" id="ARBA00023239"/>
    </source>
</evidence>
<evidence type="ECO:0000313" key="12">
    <source>
        <dbReference type="Proteomes" id="UP000660680"/>
    </source>
</evidence>
<evidence type="ECO:0000256" key="3">
    <source>
        <dbReference type="ARBA" id="ARBA00008900"/>
    </source>
</evidence>
<dbReference type="EMBL" id="BMRB01000011">
    <property type="protein sequence ID" value="GGS59470.1"/>
    <property type="molecule type" value="Genomic_DNA"/>
</dbReference>
<comment type="cofactor">
    <cofactor evidence="1">
        <name>Zn(2+)</name>
        <dbReference type="ChEBI" id="CHEBI:29105"/>
    </cofactor>
</comment>
<dbReference type="GO" id="GO:0046872">
    <property type="term" value="F:metal ion binding"/>
    <property type="evidence" value="ECO:0007669"/>
    <property type="project" value="UniProtKB-KW"/>
</dbReference>
<dbReference type="InterPro" id="IPR007115">
    <property type="entry name" value="6-PTP_synth/QueD"/>
</dbReference>
<evidence type="ECO:0000256" key="1">
    <source>
        <dbReference type="ARBA" id="ARBA00001947"/>
    </source>
</evidence>
<evidence type="ECO:0000256" key="6">
    <source>
        <dbReference type="ARBA" id="ARBA00022723"/>
    </source>
</evidence>
<dbReference type="EC" id="4.1.2.50" evidence="4"/>
<reference evidence="11" key="1">
    <citation type="journal article" date="2014" name="Int. J. Syst. Evol. Microbiol.">
        <title>Complete genome sequence of Corynebacterium casei LMG S-19264T (=DSM 44701T), isolated from a smear-ripened cheese.</title>
        <authorList>
            <consortium name="US DOE Joint Genome Institute (JGI-PGF)"/>
            <person name="Walter F."/>
            <person name="Albersmeier A."/>
            <person name="Kalinowski J."/>
            <person name="Ruckert C."/>
        </authorList>
    </citation>
    <scope>NUCLEOTIDE SEQUENCE</scope>
    <source>
        <strain evidence="11">JCM 3276</strain>
    </source>
</reference>
<dbReference type="Pfam" id="PF01242">
    <property type="entry name" value="PTPS"/>
    <property type="match status" value="2"/>
</dbReference>
<evidence type="ECO:0000256" key="4">
    <source>
        <dbReference type="ARBA" id="ARBA00012982"/>
    </source>
</evidence>
<name>A0A918GSR6_9PSEU</name>
<dbReference type="AlphaFoldDB" id="A0A918GSR6"/>
<comment type="pathway">
    <text evidence="2">Purine metabolism; 7-cyano-7-deazaguanine biosynthesis.</text>
</comment>
<dbReference type="SUPFAM" id="SSF55620">
    <property type="entry name" value="Tetrahydrobiopterin biosynthesis enzymes-like"/>
    <property type="match status" value="2"/>
</dbReference>
<accession>A0A918GSR6</accession>
<evidence type="ECO:0000256" key="7">
    <source>
        <dbReference type="ARBA" id="ARBA00022833"/>
    </source>
</evidence>
<keyword evidence="8" id="KW-0456">Lyase</keyword>
<evidence type="ECO:0000256" key="5">
    <source>
        <dbReference type="ARBA" id="ARBA00018141"/>
    </source>
</evidence>
<evidence type="ECO:0000256" key="9">
    <source>
        <dbReference type="ARBA" id="ARBA00031449"/>
    </source>
</evidence>
<organism evidence="11 12">
    <name type="scientific">Actinokineospora fastidiosa</name>
    <dbReference type="NCBI Taxonomy" id="1816"/>
    <lineage>
        <taxon>Bacteria</taxon>
        <taxon>Bacillati</taxon>
        <taxon>Actinomycetota</taxon>
        <taxon>Actinomycetes</taxon>
        <taxon>Pseudonocardiales</taxon>
        <taxon>Pseudonocardiaceae</taxon>
        <taxon>Actinokineospora</taxon>
    </lineage>
</organism>
<keyword evidence="12" id="KW-1185">Reference proteome</keyword>
<evidence type="ECO:0000256" key="2">
    <source>
        <dbReference type="ARBA" id="ARBA00005061"/>
    </source>
</evidence>
<dbReference type="PANTHER" id="PTHR12589">
    <property type="entry name" value="PYRUVOYL TETRAHYDROBIOPTERIN SYNTHASE"/>
    <property type="match status" value="1"/>
</dbReference>
<sequence>MGPHPANSTRVAVSDLAQGRYCIGDGSFSFAAAHRLVTLPDAENKAARPHGHTFTVEVQLADTELRAPGFVADYAELAPVGEYLKRELDHRDLNDLFTFDTTTDALAHHITAWFLANMPPERGRQLQAVDVGLGAATGARQHVDDESFTFEAAHHLEGLPDGHKCGWHHGHSYRVDLRLDPQTHPGRRARLHALLAEYLDRHLDHRDLNAVLPFQPTSELLAEHLYAWTLSQANAQETAAVQAVRVWESPRRWAEFTQDERSGR</sequence>
<dbReference type="InterPro" id="IPR038418">
    <property type="entry name" value="6-PTP_synth/QueD_sf"/>
</dbReference>
<comment type="similarity">
    <text evidence="3">Belongs to the PTPS family. QueD subfamily.</text>
</comment>
<keyword evidence="6" id="KW-0479">Metal-binding</keyword>
<evidence type="ECO:0000313" key="11">
    <source>
        <dbReference type="EMBL" id="GGS59470.1"/>
    </source>
</evidence>
<dbReference type="Proteomes" id="UP000660680">
    <property type="component" value="Unassembled WGS sequence"/>
</dbReference>
<reference evidence="11" key="2">
    <citation type="submission" date="2020-09" db="EMBL/GenBank/DDBJ databases">
        <authorList>
            <person name="Sun Q."/>
            <person name="Ohkuma M."/>
        </authorList>
    </citation>
    <scope>NUCLEOTIDE SEQUENCE</scope>
    <source>
        <strain evidence="11">JCM 3276</strain>
    </source>
</reference>
<dbReference type="PANTHER" id="PTHR12589:SF7">
    <property type="entry name" value="6-PYRUVOYL TETRAHYDROBIOPTERIN SYNTHASE"/>
    <property type="match status" value="1"/>
</dbReference>
<dbReference type="Gene3D" id="3.30.479.10">
    <property type="entry name" value="6-pyruvoyl tetrahydropterin synthase/QueD"/>
    <property type="match status" value="2"/>
</dbReference>